<comment type="caution">
    <text evidence="2">The sequence shown here is derived from an EMBL/GenBank/DDBJ whole genome shotgun (WGS) entry which is preliminary data.</text>
</comment>
<protein>
    <submittedName>
        <fullName evidence="2">Uncharacterized protein</fullName>
    </submittedName>
</protein>
<reference evidence="2 3" key="1">
    <citation type="journal article" date="2011" name="Genome Res.">
        <title>Phylogeny-wide analysis of social amoeba genomes highlights ancient origins for complex intercellular communication.</title>
        <authorList>
            <person name="Heidel A.J."/>
            <person name="Lawal H.M."/>
            <person name="Felder M."/>
            <person name="Schilde C."/>
            <person name="Helps N.R."/>
            <person name="Tunggal B."/>
            <person name="Rivero F."/>
            <person name="John U."/>
            <person name="Schleicher M."/>
            <person name="Eichinger L."/>
            <person name="Platzer M."/>
            <person name="Noegel A.A."/>
            <person name="Schaap P."/>
            <person name="Gloeckner G."/>
        </authorList>
    </citation>
    <scope>NUCLEOTIDE SEQUENCE [LARGE SCALE GENOMIC DNA]</scope>
    <source>
        <strain evidence="3">ATCC 26659 / Pp 5 / PN500</strain>
    </source>
</reference>
<accession>D3BLP9</accession>
<evidence type="ECO:0000313" key="3">
    <source>
        <dbReference type="Proteomes" id="UP000001396"/>
    </source>
</evidence>
<sequence length="114" mass="12451">MVDPNEQSTDTTTTTTTTTTNDSTTSTNPTTITNELRMSDLDCNNNNNENQPATTLFPEVTPVNTHQDPLPTDLFQSSLASSKLPISSTIVPGQPDGNQICIWVLLDHRVKSLF</sequence>
<dbReference type="RefSeq" id="XP_020429628.1">
    <property type="nucleotide sequence ID" value="XM_020582847.1"/>
</dbReference>
<name>D3BLP9_HETP5</name>
<dbReference type="InParanoid" id="D3BLP9"/>
<gene>
    <name evidence="2" type="ORF">PPL_12102</name>
</gene>
<feature type="region of interest" description="Disordered" evidence="1">
    <location>
        <begin position="1"/>
        <end position="35"/>
    </location>
</feature>
<dbReference type="GeneID" id="31367569"/>
<keyword evidence="3" id="KW-1185">Reference proteome</keyword>
<proteinExistence type="predicted"/>
<feature type="compositionally biased region" description="Low complexity" evidence="1">
    <location>
        <begin position="8"/>
        <end position="34"/>
    </location>
</feature>
<evidence type="ECO:0000256" key="1">
    <source>
        <dbReference type="SAM" id="MobiDB-lite"/>
    </source>
</evidence>
<dbReference type="Proteomes" id="UP000001396">
    <property type="component" value="Unassembled WGS sequence"/>
</dbReference>
<evidence type="ECO:0000313" key="2">
    <source>
        <dbReference type="EMBL" id="EFA77500.1"/>
    </source>
</evidence>
<dbReference type="EMBL" id="ADBJ01000042">
    <property type="protein sequence ID" value="EFA77500.1"/>
    <property type="molecule type" value="Genomic_DNA"/>
</dbReference>
<dbReference type="AlphaFoldDB" id="D3BLP9"/>
<organism evidence="2 3">
    <name type="scientific">Heterostelium pallidum (strain ATCC 26659 / Pp 5 / PN500)</name>
    <name type="common">Cellular slime mold</name>
    <name type="synonym">Polysphondylium pallidum</name>
    <dbReference type="NCBI Taxonomy" id="670386"/>
    <lineage>
        <taxon>Eukaryota</taxon>
        <taxon>Amoebozoa</taxon>
        <taxon>Evosea</taxon>
        <taxon>Eumycetozoa</taxon>
        <taxon>Dictyostelia</taxon>
        <taxon>Acytosteliales</taxon>
        <taxon>Acytosteliaceae</taxon>
        <taxon>Heterostelium</taxon>
    </lineage>
</organism>